<evidence type="ECO:0000256" key="1">
    <source>
        <dbReference type="SAM" id="MobiDB-lite"/>
    </source>
</evidence>
<protein>
    <recommendedName>
        <fullName evidence="5">Lipoprotein</fullName>
    </recommendedName>
</protein>
<proteinExistence type="predicted"/>
<sequence length="163" mass="16341">MRSAPVLILTAALLTGCTSAPAPAPSTPDPAPSAPSPEPTAVALPELETVLSLLDSSADDSRVPTTRLGVVLEPGQPQTLSDARAQVTGSAEVRVGCSSVGGAPVTVRVEIDGIDRGSFDVECGEAPNVTLVTQETAYDIAGPYTFTVESDAAAVIAVGVVTG</sequence>
<keyword evidence="2" id="KW-0732">Signal</keyword>
<accession>A0ABT9BR68</accession>
<evidence type="ECO:0008006" key="5">
    <source>
        <dbReference type="Google" id="ProtNLM"/>
    </source>
</evidence>
<comment type="caution">
    <text evidence="3">The sequence shown here is derived from an EMBL/GenBank/DDBJ whole genome shotgun (WGS) entry which is preliminary data.</text>
</comment>
<feature type="compositionally biased region" description="Pro residues" evidence="1">
    <location>
        <begin position="22"/>
        <end position="38"/>
    </location>
</feature>
<dbReference type="PROSITE" id="PS51257">
    <property type="entry name" value="PROKAR_LIPOPROTEIN"/>
    <property type="match status" value="1"/>
</dbReference>
<evidence type="ECO:0000313" key="3">
    <source>
        <dbReference type="EMBL" id="MDO7882296.1"/>
    </source>
</evidence>
<dbReference type="Proteomes" id="UP001241072">
    <property type="component" value="Unassembled WGS sequence"/>
</dbReference>
<evidence type="ECO:0000313" key="4">
    <source>
        <dbReference type="Proteomes" id="UP001241072"/>
    </source>
</evidence>
<organism evidence="3 4">
    <name type="scientific">Antiquaquibacter soli</name>
    <dbReference type="NCBI Taxonomy" id="3064523"/>
    <lineage>
        <taxon>Bacteria</taxon>
        <taxon>Bacillati</taxon>
        <taxon>Actinomycetota</taxon>
        <taxon>Actinomycetes</taxon>
        <taxon>Micrococcales</taxon>
        <taxon>Microbacteriaceae</taxon>
        <taxon>Antiquaquibacter</taxon>
    </lineage>
</organism>
<dbReference type="RefSeq" id="WP_305002675.1">
    <property type="nucleotide sequence ID" value="NZ_JAUQUB010000001.1"/>
</dbReference>
<keyword evidence="4" id="KW-1185">Reference proteome</keyword>
<feature type="chain" id="PRO_5045802720" description="Lipoprotein" evidence="2">
    <location>
        <begin position="25"/>
        <end position="163"/>
    </location>
</feature>
<name>A0ABT9BR68_9MICO</name>
<gene>
    <name evidence="3" type="ORF">Q5716_08675</name>
</gene>
<feature type="region of interest" description="Disordered" evidence="1">
    <location>
        <begin position="20"/>
        <end position="40"/>
    </location>
</feature>
<feature type="signal peptide" evidence="2">
    <location>
        <begin position="1"/>
        <end position="24"/>
    </location>
</feature>
<evidence type="ECO:0000256" key="2">
    <source>
        <dbReference type="SAM" id="SignalP"/>
    </source>
</evidence>
<reference evidence="3 4" key="1">
    <citation type="submission" date="2023-07" db="EMBL/GenBank/DDBJ databases">
        <title>Protaetiibacter sp. nov WY-16 isolated from soil.</title>
        <authorList>
            <person name="Liu B."/>
            <person name="Wan Y."/>
        </authorList>
    </citation>
    <scope>NUCLEOTIDE SEQUENCE [LARGE SCALE GENOMIC DNA]</scope>
    <source>
        <strain evidence="3 4">WY-16</strain>
    </source>
</reference>
<dbReference type="EMBL" id="JAUQUB010000001">
    <property type="protein sequence ID" value="MDO7882296.1"/>
    <property type="molecule type" value="Genomic_DNA"/>
</dbReference>